<keyword evidence="6" id="KW-1185">Reference proteome</keyword>
<dbReference type="AlphaFoldDB" id="A0A4R6YCN0"/>
<evidence type="ECO:0000313" key="5">
    <source>
        <dbReference type="EMBL" id="TDR33456.1"/>
    </source>
</evidence>
<sequence>MFCFLQPITWKQAMAREKLAGDVLNAALRERPEWALTEDGLAIERRFVFRNFSEAFAFMTRVAMAAEKMNHHPEWSNVYKTVDVRLTTHDAGGLTELDFVLARRIDTIFSDSVFTPLDDILRGTPRRTT</sequence>
<name>A0A4R6YCN0_9HYPH</name>
<protein>
    <recommendedName>
        <fullName evidence="4">Putative pterin-4-alpha-carbinolamine dehydratase</fullName>
        <shortName evidence="4">PHS</shortName>
        <ecNumber evidence="4">4.2.1.96</ecNumber>
    </recommendedName>
    <alternativeName>
        <fullName evidence="4">4-alpha-hydroxy-tetrahydropterin dehydratase</fullName>
    </alternativeName>
    <alternativeName>
        <fullName evidence="4">Pterin carbinolamine dehydratase</fullName>
        <shortName evidence="4">PCD</shortName>
    </alternativeName>
</protein>
<dbReference type="NCBIfam" id="NF002017">
    <property type="entry name" value="PRK00823.1-2"/>
    <property type="match status" value="1"/>
</dbReference>
<comment type="catalytic activity">
    <reaction evidence="1 4">
        <text>(4aS,6R)-4a-hydroxy-L-erythro-5,6,7,8-tetrahydrobiopterin = (6R)-L-erythro-6,7-dihydrobiopterin + H2O</text>
        <dbReference type="Rhea" id="RHEA:11920"/>
        <dbReference type="ChEBI" id="CHEBI:15377"/>
        <dbReference type="ChEBI" id="CHEBI:15642"/>
        <dbReference type="ChEBI" id="CHEBI:43120"/>
        <dbReference type="EC" id="4.2.1.96"/>
    </reaction>
</comment>
<dbReference type="InterPro" id="IPR036428">
    <property type="entry name" value="PCD_sf"/>
</dbReference>
<dbReference type="NCBIfam" id="NF002018">
    <property type="entry name" value="PRK00823.1-3"/>
    <property type="match status" value="1"/>
</dbReference>
<dbReference type="GO" id="GO:0008124">
    <property type="term" value="F:4-alpha-hydroxytetrahydrobiopterin dehydratase activity"/>
    <property type="evidence" value="ECO:0007669"/>
    <property type="project" value="UniProtKB-UniRule"/>
</dbReference>
<dbReference type="Proteomes" id="UP000294958">
    <property type="component" value="Unassembled WGS sequence"/>
</dbReference>
<comment type="similarity">
    <text evidence="2 4">Belongs to the pterin-4-alpha-carbinolamine dehydratase family.</text>
</comment>
<dbReference type="Pfam" id="PF01329">
    <property type="entry name" value="Pterin_4a"/>
    <property type="match status" value="1"/>
</dbReference>
<dbReference type="InterPro" id="IPR001533">
    <property type="entry name" value="Pterin_deHydtase"/>
</dbReference>
<dbReference type="Gene3D" id="3.30.1360.20">
    <property type="entry name" value="Transcriptional coactivator/pterin dehydratase"/>
    <property type="match status" value="1"/>
</dbReference>
<evidence type="ECO:0000313" key="6">
    <source>
        <dbReference type="Proteomes" id="UP000294958"/>
    </source>
</evidence>
<reference evidence="5 6" key="1">
    <citation type="submission" date="2019-03" db="EMBL/GenBank/DDBJ databases">
        <title>Genomic Encyclopedia of Type Strains, Phase IV (KMG-IV): sequencing the most valuable type-strain genomes for metagenomic binning, comparative biology and taxonomic classification.</title>
        <authorList>
            <person name="Goeker M."/>
        </authorList>
    </citation>
    <scope>NUCLEOTIDE SEQUENCE [LARGE SCALE GENOMIC DNA]</scope>
    <source>
        <strain evidence="5 6">DSM 11603</strain>
    </source>
</reference>
<proteinExistence type="inferred from homology"/>
<evidence type="ECO:0000256" key="1">
    <source>
        <dbReference type="ARBA" id="ARBA00001554"/>
    </source>
</evidence>
<dbReference type="EC" id="4.2.1.96" evidence="4"/>
<comment type="caution">
    <text evidence="5">The sequence shown here is derived from an EMBL/GenBank/DDBJ whole genome shotgun (WGS) entry which is preliminary data.</text>
</comment>
<dbReference type="PANTHER" id="PTHR12599">
    <property type="entry name" value="PTERIN-4-ALPHA-CARBINOLAMINE DEHYDRATASE"/>
    <property type="match status" value="1"/>
</dbReference>
<dbReference type="PANTHER" id="PTHR12599:SF0">
    <property type="entry name" value="PTERIN-4-ALPHA-CARBINOLAMINE DEHYDRATASE"/>
    <property type="match status" value="1"/>
</dbReference>
<evidence type="ECO:0000256" key="4">
    <source>
        <dbReference type="HAMAP-Rule" id="MF_00434"/>
    </source>
</evidence>
<dbReference type="EMBL" id="SNZF01000022">
    <property type="protein sequence ID" value="TDR33456.1"/>
    <property type="molecule type" value="Genomic_DNA"/>
</dbReference>
<organism evidence="5 6">
    <name type="scientific">Aquamicrobium defluvii</name>
    <dbReference type="NCBI Taxonomy" id="69279"/>
    <lineage>
        <taxon>Bacteria</taxon>
        <taxon>Pseudomonadati</taxon>
        <taxon>Pseudomonadota</taxon>
        <taxon>Alphaproteobacteria</taxon>
        <taxon>Hyphomicrobiales</taxon>
        <taxon>Phyllobacteriaceae</taxon>
        <taxon>Aquamicrobium</taxon>
    </lineage>
</organism>
<evidence type="ECO:0000256" key="2">
    <source>
        <dbReference type="ARBA" id="ARBA00006472"/>
    </source>
</evidence>
<evidence type="ECO:0000256" key="3">
    <source>
        <dbReference type="ARBA" id="ARBA00023239"/>
    </source>
</evidence>
<dbReference type="HAMAP" id="MF_00434">
    <property type="entry name" value="Pterin_4_alpha"/>
    <property type="match status" value="1"/>
</dbReference>
<keyword evidence="3 4" id="KW-0456">Lyase</keyword>
<dbReference type="SUPFAM" id="SSF55248">
    <property type="entry name" value="PCD-like"/>
    <property type="match status" value="1"/>
</dbReference>
<dbReference type="GO" id="GO:0006729">
    <property type="term" value="P:tetrahydrobiopterin biosynthetic process"/>
    <property type="evidence" value="ECO:0007669"/>
    <property type="project" value="InterPro"/>
</dbReference>
<gene>
    <name evidence="5" type="ORF">DES43_12250</name>
</gene>
<accession>A0A4R6YCN0</accession>
<dbReference type="CDD" id="cd00914">
    <property type="entry name" value="PCD_DCoH_subfamily_b"/>
    <property type="match status" value="1"/>
</dbReference>